<dbReference type="GO" id="GO:0030246">
    <property type="term" value="F:carbohydrate binding"/>
    <property type="evidence" value="ECO:0007669"/>
    <property type="project" value="InterPro"/>
</dbReference>
<dbReference type="Gene3D" id="2.40.170.20">
    <property type="entry name" value="TonB-dependent receptor, beta-barrel domain"/>
    <property type="match status" value="1"/>
</dbReference>
<evidence type="ECO:0000313" key="9">
    <source>
        <dbReference type="Proteomes" id="UP000346198"/>
    </source>
</evidence>
<name>A0A6C2UR03_9BACT</name>
<keyword evidence="2 4" id="KW-0472">Membrane</keyword>
<reference evidence="8 9" key="1">
    <citation type="submission" date="2019-04" db="EMBL/GenBank/DDBJ databases">
        <authorList>
            <person name="Van Vliet M D."/>
        </authorList>
    </citation>
    <scope>NUCLEOTIDE SEQUENCE [LARGE SCALE GENOMIC DNA]</scope>
    <source>
        <strain evidence="8 9">F21</strain>
    </source>
</reference>
<evidence type="ECO:0000256" key="2">
    <source>
        <dbReference type="ARBA" id="ARBA00023136"/>
    </source>
</evidence>
<dbReference type="Pfam" id="PF00593">
    <property type="entry name" value="TonB_dep_Rec_b-barrel"/>
    <property type="match status" value="1"/>
</dbReference>
<dbReference type="Pfam" id="PF13620">
    <property type="entry name" value="CarboxypepD_reg"/>
    <property type="match status" value="1"/>
</dbReference>
<dbReference type="RefSeq" id="WP_136062878.1">
    <property type="nucleotide sequence ID" value="NZ_CAAHFH010000002.1"/>
</dbReference>
<proteinExistence type="inferred from homology"/>
<dbReference type="PANTHER" id="PTHR40980">
    <property type="entry name" value="PLUG DOMAIN-CONTAINING PROTEIN"/>
    <property type="match status" value="1"/>
</dbReference>
<dbReference type="PANTHER" id="PTHR40980:SF4">
    <property type="entry name" value="TONB-DEPENDENT RECEPTOR-LIKE BETA-BARREL DOMAIN-CONTAINING PROTEIN"/>
    <property type="match status" value="1"/>
</dbReference>
<gene>
    <name evidence="8" type="ORF">SCARR_03479</name>
</gene>
<evidence type="ECO:0000259" key="6">
    <source>
        <dbReference type="Pfam" id="PF00593"/>
    </source>
</evidence>
<dbReference type="GO" id="GO:0009279">
    <property type="term" value="C:cell outer membrane"/>
    <property type="evidence" value="ECO:0007669"/>
    <property type="project" value="UniProtKB-SubCell"/>
</dbReference>
<feature type="domain" description="TonB-dependent receptor plug" evidence="7">
    <location>
        <begin position="130"/>
        <end position="229"/>
    </location>
</feature>
<dbReference type="AlphaFoldDB" id="A0A6C2UR03"/>
<evidence type="ECO:0008006" key="10">
    <source>
        <dbReference type="Google" id="ProtNLM"/>
    </source>
</evidence>
<dbReference type="InterPro" id="IPR036942">
    <property type="entry name" value="Beta-barrel_TonB_sf"/>
</dbReference>
<dbReference type="InterPro" id="IPR000531">
    <property type="entry name" value="Beta-barrel_TonB"/>
</dbReference>
<evidence type="ECO:0000256" key="4">
    <source>
        <dbReference type="RuleBase" id="RU003357"/>
    </source>
</evidence>
<dbReference type="SUPFAM" id="SSF49452">
    <property type="entry name" value="Starch-binding domain-like"/>
    <property type="match status" value="1"/>
</dbReference>
<dbReference type="EMBL" id="CAAHFH010000002">
    <property type="protein sequence ID" value="VGO21406.1"/>
    <property type="molecule type" value="Genomic_DNA"/>
</dbReference>
<dbReference type="InterPro" id="IPR037066">
    <property type="entry name" value="Plug_dom_sf"/>
</dbReference>
<dbReference type="Proteomes" id="UP000346198">
    <property type="component" value="Unassembled WGS sequence"/>
</dbReference>
<feature type="region of interest" description="Disordered" evidence="5">
    <location>
        <begin position="521"/>
        <end position="546"/>
    </location>
</feature>
<comment type="subcellular location">
    <subcellularLocation>
        <location evidence="1 4">Cell outer membrane</location>
    </subcellularLocation>
</comment>
<keyword evidence="9" id="KW-1185">Reference proteome</keyword>
<dbReference type="Gene3D" id="2.170.130.10">
    <property type="entry name" value="TonB-dependent receptor, plug domain"/>
    <property type="match status" value="1"/>
</dbReference>
<dbReference type="InterPro" id="IPR013784">
    <property type="entry name" value="Carb-bd-like_fold"/>
</dbReference>
<dbReference type="Pfam" id="PF07715">
    <property type="entry name" value="Plug"/>
    <property type="match status" value="1"/>
</dbReference>
<accession>A0A6C2UR03</accession>
<keyword evidence="4" id="KW-0798">TonB box</keyword>
<dbReference type="SUPFAM" id="SSF56935">
    <property type="entry name" value="Porins"/>
    <property type="match status" value="1"/>
</dbReference>
<organism evidence="8 9">
    <name type="scientific">Pontiella sulfatireligans</name>
    <dbReference type="NCBI Taxonomy" id="2750658"/>
    <lineage>
        <taxon>Bacteria</taxon>
        <taxon>Pseudomonadati</taxon>
        <taxon>Kiritimatiellota</taxon>
        <taxon>Kiritimatiellia</taxon>
        <taxon>Kiritimatiellales</taxon>
        <taxon>Pontiellaceae</taxon>
        <taxon>Pontiella</taxon>
    </lineage>
</organism>
<feature type="domain" description="TonB-dependent receptor-like beta-barrel" evidence="6">
    <location>
        <begin position="499"/>
        <end position="1036"/>
    </location>
</feature>
<evidence type="ECO:0000313" key="8">
    <source>
        <dbReference type="EMBL" id="VGO21406.1"/>
    </source>
</evidence>
<evidence type="ECO:0000256" key="5">
    <source>
        <dbReference type="SAM" id="MobiDB-lite"/>
    </source>
</evidence>
<evidence type="ECO:0000259" key="7">
    <source>
        <dbReference type="Pfam" id="PF07715"/>
    </source>
</evidence>
<dbReference type="Gene3D" id="2.60.40.1120">
    <property type="entry name" value="Carboxypeptidase-like, regulatory domain"/>
    <property type="match status" value="1"/>
</dbReference>
<keyword evidence="3" id="KW-0998">Cell outer membrane</keyword>
<evidence type="ECO:0000256" key="3">
    <source>
        <dbReference type="ARBA" id="ARBA00023237"/>
    </source>
</evidence>
<feature type="compositionally biased region" description="Low complexity" evidence="5">
    <location>
        <begin position="522"/>
        <end position="535"/>
    </location>
</feature>
<protein>
    <recommendedName>
        <fullName evidence="10">TonB-dependent receptor</fullName>
    </recommendedName>
</protein>
<evidence type="ECO:0000256" key="1">
    <source>
        <dbReference type="ARBA" id="ARBA00004442"/>
    </source>
</evidence>
<comment type="similarity">
    <text evidence="4">Belongs to the TonB-dependent receptor family.</text>
</comment>
<dbReference type="InterPro" id="IPR012910">
    <property type="entry name" value="Plug_dom"/>
</dbReference>
<sequence length="1071" mass="118936">MRKHVVLFILTFACLSVFGQQGGIRGMVMDADFEVPLSGVKVHVSETEQEVETDEAGNYYLEAVAPGAYTIMFSKSGYSRFIRSEVVVVEAQLTDVDVSLAGEYEEMDELVVRDIQLGGASEIGLLNLRMDSVGMMDSVGADLMSKAGASDAAGALKLVTGATVVDGKYASVRGLSDRYVGTTVNGIRVPSADPKKRAVHMDIFPAGTIESMTVYKNFTPDLPGDYTGGGIDIRTKSIPDEPFLKFSVKGEYNSESTGNDDFVTYKGGGVDFWGAADGDRDMVKGMPTMEEDGLISGEDSSFETLADAANPNDPEHEALDRIVRGVDPVMGIKRDAPGPNWGFGISGGGKMTLGDNWTIGGSAAFTHDDKFYYKNAREQSYSKATLDLPDNSVTNQYKTQTGTEEVKWSALGSAAVQYGDNHEVGVVVLHNQVTSDNAQIKELIPTENDDSITQKQSIYYVERSLDLFQLQGSHKLDELFTPRLGAELDWFWSLNEAEQDEPDVRTFKNYVYDNGDGTYRFQQQADGSSGSASDSTSRAWRNTKDDNGQWGSNLKLPFTIPALDLYGLFTGSGAFADSEGSIKMGWAKDDTDRTYKQHSYYYDMAPQSKPSGEPNANDYINFLPVPPYFAFDEAGYLAAYEGWQGQPNVEAYERARTLGTYTSDEEGALWTDVFTDPDRIGSAEYQNSMLWQLLPKLRDVDYDGEQDIMAYYGMMEFPVTTQLKLIAGARFEKTDISIDPSSDYEEIDPERAFPYIKKNELPSGGYYYSVDATNQAGSRADIEQDDWLPSVGVVYDIIEPLKLRLNYAETIARPTFLELAPVITYDYIEDETFIGNNDLEISTIKNYDVRLEFFPTPGRMFAASVFKKDIDNPIDRETFGYLGEEYIQAVNYPSGEVKGYELEARSSLDFIHEDLEGFAIGVNYTKIDAHVVVPKDLGESLALYGLDSKERDMEGQPEYLFNINATYDNERFGTSLGLFYNLRGEMLKSGASVGADSQGDSIAIPNVYAKSVGILNFSFSQDLFEHWKLTFQAKNLLNPSIEEVYRDKDEDLFKRSYKQGRSYSLGVTTTW</sequence>